<organism evidence="3 4">
    <name type="scientific">Mycolicibacterium aichiense</name>
    <dbReference type="NCBI Taxonomy" id="1799"/>
    <lineage>
        <taxon>Bacteria</taxon>
        <taxon>Bacillati</taxon>
        <taxon>Actinomycetota</taxon>
        <taxon>Actinomycetes</taxon>
        <taxon>Mycobacteriales</taxon>
        <taxon>Mycobacteriaceae</taxon>
        <taxon>Mycolicibacterium</taxon>
    </lineage>
</organism>
<feature type="region of interest" description="Disordered" evidence="1">
    <location>
        <begin position="28"/>
        <end position="47"/>
    </location>
</feature>
<sequence length="161" mass="17743">MGQDERTPNFAAQERDRIEEELAELRSRRDQMRAELQGDADTVGDRGDAADALQRSEDLAGIDEQINRLTWLLAGGNADAPGQLPNGTEVTVRFPGDEPVRMRIIHFLEETPAGEEDTTLTSDSPLGLALFGRRAGETVTYSTPRGELQVELLAIDIPNER</sequence>
<dbReference type="GO" id="GO:0006354">
    <property type="term" value="P:DNA-templated transcription elongation"/>
    <property type="evidence" value="ECO:0007669"/>
    <property type="project" value="TreeGrafter"/>
</dbReference>
<evidence type="ECO:0000259" key="2">
    <source>
        <dbReference type="Pfam" id="PF01272"/>
    </source>
</evidence>
<evidence type="ECO:0000313" key="3">
    <source>
        <dbReference type="EMBL" id="BBX10741.1"/>
    </source>
</evidence>
<dbReference type="AlphaFoldDB" id="A0AAD1MF90"/>
<dbReference type="PIRSF" id="PIRSF006092">
    <property type="entry name" value="GreA_GreB"/>
    <property type="match status" value="1"/>
</dbReference>
<keyword evidence="4" id="KW-1185">Reference proteome</keyword>
<dbReference type="NCBIfam" id="NF004548">
    <property type="entry name" value="PRK05892.1"/>
    <property type="match status" value="1"/>
</dbReference>
<dbReference type="InterPro" id="IPR001437">
    <property type="entry name" value="Tscrpt_elong_fac_GreA/B_C"/>
</dbReference>
<dbReference type="GO" id="GO:0032784">
    <property type="term" value="P:regulation of DNA-templated transcription elongation"/>
    <property type="evidence" value="ECO:0007669"/>
    <property type="project" value="InterPro"/>
</dbReference>
<feature type="domain" description="Transcription elongation factor GreA/GreB C-terminal" evidence="2">
    <location>
        <begin position="87"/>
        <end position="155"/>
    </location>
</feature>
<evidence type="ECO:0000256" key="1">
    <source>
        <dbReference type="SAM" id="MobiDB-lite"/>
    </source>
</evidence>
<accession>A0AAD1MF90</accession>
<dbReference type="InterPro" id="IPR036953">
    <property type="entry name" value="GreA/GreB_C_sf"/>
</dbReference>
<dbReference type="GO" id="GO:0070063">
    <property type="term" value="F:RNA polymerase binding"/>
    <property type="evidence" value="ECO:0007669"/>
    <property type="project" value="InterPro"/>
</dbReference>
<dbReference type="InterPro" id="IPR023459">
    <property type="entry name" value="Tscrpt_elong_fac_GreA/B_fam"/>
</dbReference>
<dbReference type="KEGG" id="maic:MAIC_55440"/>
<dbReference type="EMBL" id="AP022561">
    <property type="protein sequence ID" value="BBX10741.1"/>
    <property type="molecule type" value="Genomic_DNA"/>
</dbReference>
<dbReference type="RefSeq" id="WP_115318035.1">
    <property type="nucleotide sequence ID" value="NZ_AP022561.1"/>
</dbReference>
<dbReference type="PANTHER" id="PTHR30437">
    <property type="entry name" value="TRANSCRIPTION ELONGATION FACTOR GREA"/>
    <property type="match status" value="1"/>
</dbReference>
<evidence type="ECO:0000313" key="4">
    <source>
        <dbReference type="Proteomes" id="UP000467327"/>
    </source>
</evidence>
<gene>
    <name evidence="3" type="ORF">MAIC_55440</name>
</gene>
<name>A0AAD1MF90_9MYCO</name>
<protein>
    <recommendedName>
        <fullName evidence="2">Transcription elongation factor GreA/GreB C-terminal domain-containing protein</fullName>
    </recommendedName>
</protein>
<dbReference type="PANTHER" id="PTHR30437:SF4">
    <property type="entry name" value="TRANSCRIPTION ELONGATION FACTOR GREA"/>
    <property type="match status" value="1"/>
</dbReference>
<dbReference type="SUPFAM" id="SSF54534">
    <property type="entry name" value="FKBP-like"/>
    <property type="match status" value="1"/>
</dbReference>
<reference evidence="3 4" key="1">
    <citation type="journal article" date="2019" name="Emerg. Microbes Infect.">
        <title>Comprehensive subspecies identification of 175 nontuberculous mycobacteria species based on 7547 genomic profiles.</title>
        <authorList>
            <person name="Matsumoto Y."/>
            <person name="Kinjo T."/>
            <person name="Motooka D."/>
            <person name="Nabeya D."/>
            <person name="Jung N."/>
            <person name="Uechi K."/>
            <person name="Horii T."/>
            <person name="Iida T."/>
            <person name="Fujita J."/>
            <person name="Nakamura S."/>
        </authorList>
    </citation>
    <scope>NUCLEOTIDE SEQUENCE [LARGE SCALE GENOMIC DNA]</scope>
    <source>
        <strain evidence="3 4">JCM 6376</strain>
    </source>
</reference>
<proteinExistence type="predicted"/>
<dbReference type="Pfam" id="PF01272">
    <property type="entry name" value="GreA_GreB"/>
    <property type="match status" value="1"/>
</dbReference>
<dbReference type="Gene3D" id="3.10.50.30">
    <property type="entry name" value="Transcription elongation factor, GreA/GreB, C-terminal domain"/>
    <property type="match status" value="1"/>
</dbReference>
<dbReference type="GO" id="GO:0003677">
    <property type="term" value="F:DNA binding"/>
    <property type="evidence" value="ECO:0007669"/>
    <property type="project" value="InterPro"/>
</dbReference>
<dbReference type="Proteomes" id="UP000467327">
    <property type="component" value="Chromosome"/>
</dbReference>